<gene>
    <name evidence="2" type="ordered locus">Amet_2485</name>
</gene>
<keyword evidence="1" id="KW-0812">Transmembrane</keyword>
<organism evidence="2 3">
    <name type="scientific">Alkaliphilus metalliredigens (strain QYMF)</name>
    <dbReference type="NCBI Taxonomy" id="293826"/>
    <lineage>
        <taxon>Bacteria</taxon>
        <taxon>Bacillati</taxon>
        <taxon>Bacillota</taxon>
        <taxon>Clostridia</taxon>
        <taxon>Peptostreptococcales</taxon>
        <taxon>Natronincolaceae</taxon>
        <taxon>Alkaliphilus</taxon>
    </lineage>
</organism>
<evidence type="ECO:0008006" key="4">
    <source>
        <dbReference type="Google" id="ProtNLM"/>
    </source>
</evidence>
<dbReference type="HOGENOM" id="CLU_1529449_0_0_9"/>
<reference evidence="3" key="1">
    <citation type="journal article" date="2016" name="Genome Announc.">
        <title>Complete genome sequence of Alkaliphilus metalliredigens strain QYMF, an alkaliphilic and metal-reducing bacterium isolated from borax-contaminated leachate ponds.</title>
        <authorList>
            <person name="Hwang C."/>
            <person name="Copeland A."/>
            <person name="Lucas S."/>
            <person name="Lapidus A."/>
            <person name="Barry K."/>
            <person name="Detter J.C."/>
            <person name="Glavina Del Rio T."/>
            <person name="Hammon N."/>
            <person name="Israni S."/>
            <person name="Dalin E."/>
            <person name="Tice H."/>
            <person name="Pitluck S."/>
            <person name="Chertkov O."/>
            <person name="Brettin T."/>
            <person name="Bruce D."/>
            <person name="Han C."/>
            <person name="Schmutz J."/>
            <person name="Larimer F."/>
            <person name="Land M.L."/>
            <person name="Hauser L."/>
            <person name="Kyrpides N."/>
            <person name="Mikhailova N."/>
            <person name="Ye Q."/>
            <person name="Zhou J."/>
            <person name="Richardson P."/>
            <person name="Fields M.W."/>
        </authorList>
    </citation>
    <scope>NUCLEOTIDE SEQUENCE [LARGE SCALE GENOMIC DNA]</scope>
    <source>
        <strain evidence="3">QYMF</strain>
    </source>
</reference>
<proteinExistence type="predicted"/>
<sequence>MTKRLHRQEGLTLIEVLIAMTIGSMIVILSISYLNIVVRGYITQQDTLRVERNMRFALNYIEKRIRECDQNQIIYHSDTRTIEGRNYDNQSIWIDLSGNKRSQPNTLIYFYKDTGELRVNKNNENNVLVNMINDIIVNELVEGKLIEIEIFGHGSSHPIKTILRLTNPLDGVEPQ</sequence>
<dbReference type="EMBL" id="CP000724">
    <property type="protein sequence ID" value="ABR48638.1"/>
    <property type="molecule type" value="Genomic_DNA"/>
</dbReference>
<evidence type="ECO:0000313" key="2">
    <source>
        <dbReference type="EMBL" id="ABR48638.1"/>
    </source>
</evidence>
<dbReference type="STRING" id="293826.Amet_2485"/>
<accession>A6TR20</accession>
<dbReference type="Pfam" id="PF07963">
    <property type="entry name" value="N_methyl"/>
    <property type="match status" value="1"/>
</dbReference>
<feature type="transmembrane region" description="Helical" evidence="1">
    <location>
        <begin position="12"/>
        <end position="34"/>
    </location>
</feature>
<keyword evidence="1" id="KW-1133">Transmembrane helix</keyword>
<evidence type="ECO:0000256" key="1">
    <source>
        <dbReference type="SAM" id="Phobius"/>
    </source>
</evidence>
<name>A6TR20_ALKMQ</name>
<dbReference type="OrthoDB" id="1954370at2"/>
<dbReference type="eggNOG" id="COG4966">
    <property type="taxonomic scope" value="Bacteria"/>
</dbReference>
<protein>
    <recommendedName>
        <fullName evidence="4">Prepilin-type N-terminal cleavage/methylation domain-containing protein</fullName>
    </recommendedName>
</protein>
<dbReference type="NCBIfam" id="TIGR02532">
    <property type="entry name" value="IV_pilin_GFxxxE"/>
    <property type="match status" value="1"/>
</dbReference>
<dbReference type="AlphaFoldDB" id="A6TR20"/>
<keyword evidence="3" id="KW-1185">Reference proteome</keyword>
<evidence type="ECO:0000313" key="3">
    <source>
        <dbReference type="Proteomes" id="UP000001572"/>
    </source>
</evidence>
<dbReference type="PROSITE" id="PS00409">
    <property type="entry name" value="PROKAR_NTER_METHYL"/>
    <property type="match status" value="1"/>
</dbReference>
<dbReference type="InterPro" id="IPR012902">
    <property type="entry name" value="N_methyl_site"/>
</dbReference>
<dbReference type="Proteomes" id="UP000001572">
    <property type="component" value="Chromosome"/>
</dbReference>
<dbReference type="RefSeq" id="WP_012063613.1">
    <property type="nucleotide sequence ID" value="NC_009633.1"/>
</dbReference>
<keyword evidence="1" id="KW-0472">Membrane</keyword>
<dbReference type="KEGG" id="amt:Amet_2485"/>